<dbReference type="OrthoDB" id="21825at2"/>
<dbReference type="GO" id="GO:0016491">
    <property type="term" value="F:oxidoreductase activity"/>
    <property type="evidence" value="ECO:0007669"/>
    <property type="project" value="UniProtKB-KW"/>
</dbReference>
<sequence>MTYGSSGKVRKNAGVDQLPVIDVGALVNGESDARRERAAREIGQACRDSGFFYISGHGVPPSLLERLDRAARRFFELPLDQKMEISMDRGGRAWRGFFPVGGELTSGRPDLKEGVYFGTELLEGDPRAGLPLHGRNLFPARVPELGEAVLEYLDTLTGLGQSVMRGIALSLGLAEDYFAAGYTADPTVLFRIFHYPPAPPASDDWGVGEHTDYGLLTLLAQDRHGGLQVHARTGWIEAPPIPGTFVCNLGDMLDRLTGGLYRSTPHRVKNVSGRERLSFPFFFDPGWDAEVPPLPSRAAGSPDVIGGGPARWDGQDLRAFTGTYGEYLLGKVSRVFPQLREDVL</sequence>
<evidence type="ECO:0000256" key="6">
    <source>
        <dbReference type="ARBA" id="ARBA00023194"/>
    </source>
</evidence>
<evidence type="ECO:0000256" key="7">
    <source>
        <dbReference type="RuleBase" id="RU003682"/>
    </source>
</evidence>
<feature type="domain" description="Fe2OG dioxygenase" evidence="8">
    <location>
        <begin position="185"/>
        <end position="285"/>
    </location>
</feature>
<organism evidence="9 10">
    <name type="scientific">Streptosporangium subroseum</name>
    <dbReference type="NCBI Taxonomy" id="106412"/>
    <lineage>
        <taxon>Bacteria</taxon>
        <taxon>Bacillati</taxon>
        <taxon>Actinomycetota</taxon>
        <taxon>Actinomycetes</taxon>
        <taxon>Streptosporangiales</taxon>
        <taxon>Streptosporangiaceae</taxon>
        <taxon>Streptosporangium</taxon>
    </lineage>
</organism>
<keyword evidence="6" id="KW-0045">Antibiotic biosynthesis</keyword>
<dbReference type="Pfam" id="PF14226">
    <property type="entry name" value="DIOX_N"/>
    <property type="match status" value="1"/>
</dbReference>
<dbReference type="PANTHER" id="PTHR10209:SF881">
    <property type="entry name" value="FI07970P-RELATED"/>
    <property type="match status" value="1"/>
</dbReference>
<dbReference type="Pfam" id="PF03171">
    <property type="entry name" value="2OG-FeII_Oxy"/>
    <property type="match status" value="1"/>
</dbReference>
<evidence type="ECO:0000256" key="5">
    <source>
        <dbReference type="ARBA" id="ARBA00023004"/>
    </source>
</evidence>
<dbReference type="GO" id="GO:0017000">
    <property type="term" value="P:antibiotic biosynthetic process"/>
    <property type="evidence" value="ECO:0007669"/>
    <property type="project" value="UniProtKB-KW"/>
</dbReference>
<gene>
    <name evidence="9" type="ORF">SAMN05216276_106733</name>
</gene>
<evidence type="ECO:0000259" key="8">
    <source>
        <dbReference type="PROSITE" id="PS51471"/>
    </source>
</evidence>
<evidence type="ECO:0000256" key="2">
    <source>
        <dbReference type="ARBA" id="ARBA00008056"/>
    </source>
</evidence>
<evidence type="ECO:0000256" key="1">
    <source>
        <dbReference type="ARBA" id="ARBA00004792"/>
    </source>
</evidence>
<accession>A0A239NRW7</accession>
<proteinExistence type="inferred from homology"/>
<dbReference type="AlphaFoldDB" id="A0A239NRW7"/>
<dbReference type="InterPro" id="IPR044861">
    <property type="entry name" value="IPNS-like_FE2OG_OXY"/>
</dbReference>
<keyword evidence="10" id="KW-1185">Reference proteome</keyword>
<keyword evidence="4 7" id="KW-0560">Oxidoreductase</keyword>
<keyword evidence="3 7" id="KW-0479">Metal-binding</keyword>
<comment type="pathway">
    <text evidence="1">Antibiotic biosynthesis.</text>
</comment>
<dbReference type="PANTHER" id="PTHR10209">
    <property type="entry name" value="OXIDOREDUCTASE, 2OG-FE II OXYGENASE FAMILY PROTEIN"/>
    <property type="match status" value="1"/>
</dbReference>
<dbReference type="Proteomes" id="UP000198282">
    <property type="component" value="Unassembled WGS sequence"/>
</dbReference>
<name>A0A239NRW7_9ACTN</name>
<evidence type="ECO:0000256" key="3">
    <source>
        <dbReference type="ARBA" id="ARBA00022723"/>
    </source>
</evidence>
<keyword evidence="5 7" id="KW-0408">Iron</keyword>
<dbReference type="InterPro" id="IPR027443">
    <property type="entry name" value="IPNS-like_sf"/>
</dbReference>
<dbReference type="InterPro" id="IPR005123">
    <property type="entry name" value="Oxoglu/Fe-dep_dioxygenase_dom"/>
</dbReference>
<dbReference type="InterPro" id="IPR026992">
    <property type="entry name" value="DIOX_N"/>
</dbReference>
<dbReference type="SUPFAM" id="SSF51197">
    <property type="entry name" value="Clavaminate synthase-like"/>
    <property type="match status" value="1"/>
</dbReference>
<reference evidence="9 10" key="1">
    <citation type="submission" date="2017-06" db="EMBL/GenBank/DDBJ databases">
        <authorList>
            <person name="Kim H.J."/>
            <person name="Triplett B.A."/>
        </authorList>
    </citation>
    <scope>NUCLEOTIDE SEQUENCE [LARGE SCALE GENOMIC DNA]</scope>
    <source>
        <strain evidence="9 10">CGMCC 4.2132</strain>
    </source>
</reference>
<dbReference type="EMBL" id="FZOD01000067">
    <property type="protein sequence ID" value="SNT57671.1"/>
    <property type="molecule type" value="Genomic_DNA"/>
</dbReference>
<evidence type="ECO:0000313" key="9">
    <source>
        <dbReference type="EMBL" id="SNT57671.1"/>
    </source>
</evidence>
<dbReference type="PRINTS" id="PR00682">
    <property type="entry name" value="IPNSYNTHASE"/>
</dbReference>
<comment type="similarity">
    <text evidence="2 7">Belongs to the iron/ascorbate-dependent oxidoreductase family.</text>
</comment>
<protein>
    <submittedName>
        <fullName evidence="9">Isopenicillin N synthase</fullName>
    </submittedName>
</protein>
<dbReference type="GO" id="GO:0046872">
    <property type="term" value="F:metal ion binding"/>
    <property type="evidence" value="ECO:0007669"/>
    <property type="project" value="UniProtKB-KW"/>
</dbReference>
<evidence type="ECO:0000256" key="4">
    <source>
        <dbReference type="ARBA" id="ARBA00023002"/>
    </source>
</evidence>
<dbReference type="PROSITE" id="PS51471">
    <property type="entry name" value="FE2OG_OXY"/>
    <property type="match status" value="1"/>
</dbReference>
<dbReference type="Gene3D" id="2.60.120.330">
    <property type="entry name" value="B-lactam Antibiotic, Isopenicillin N Synthase, Chain"/>
    <property type="match status" value="1"/>
</dbReference>
<evidence type="ECO:0000313" key="10">
    <source>
        <dbReference type="Proteomes" id="UP000198282"/>
    </source>
</evidence>